<feature type="region of interest" description="Disordered" evidence="1">
    <location>
        <begin position="1"/>
        <end position="44"/>
    </location>
</feature>
<proteinExistence type="predicted"/>
<comment type="caution">
    <text evidence="2">The sequence shown here is derived from an EMBL/GenBank/DDBJ whole genome shotgun (WGS) entry which is preliminary data.</text>
</comment>
<dbReference type="EMBL" id="BSYO01000009">
    <property type="protein sequence ID" value="GMH10101.1"/>
    <property type="molecule type" value="Genomic_DNA"/>
</dbReference>
<reference evidence="2" key="1">
    <citation type="submission" date="2023-05" db="EMBL/GenBank/DDBJ databases">
        <title>Nepenthes gracilis genome sequencing.</title>
        <authorList>
            <person name="Fukushima K."/>
        </authorList>
    </citation>
    <scope>NUCLEOTIDE SEQUENCE</scope>
    <source>
        <strain evidence="2">SING2019-196</strain>
    </source>
</reference>
<evidence type="ECO:0000256" key="1">
    <source>
        <dbReference type="SAM" id="MobiDB-lite"/>
    </source>
</evidence>
<organism evidence="2 3">
    <name type="scientific">Nepenthes gracilis</name>
    <name type="common">Slender pitcher plant</name>
    <dbReference type="NCBI Taxonomy" id="150966"/>
    <lineage>
        <taxon>Eukaryota</taxon>
        <taxon>Viridiplantae</taxon>
        <taxon>Streptophyta</taxon>
        <taxon>Embryophyta</taxon>
        <taxon>Tracheophyta</taxon>
        <taxon>Spermatophyta</taxon>
        <taxon>Magnoliopsida</taxon>
        <taxon>eudicotyledons</taxon>
        <taxon>Gunneridae</taxon>
        <taxon>Pentapetalae</taxon>
        <taxon>Caryophyllales</taxon>
        <taxon>Nepenthaceae</taxon>
        <taxon>Nepenthes</taxon>
    </lineage>
</organism>
<sequence length="92" mass="10613">MLQQESETAAQKRSEDNLPPRSTQCSPPGHTLSDDRHLQQADDFMPNDRALRRPIFVLPSLSLQPIDLNPLPFLTLLHRVWISNRWIDSGVW</sequence>
<evidence type="ECO:0000313" key="2">
    <source>
        <dbReference type="EMBL" id="GMH10101.1"/>
    </source>
</evidence>
<dbReference type="AlphaFoldDB" id="A0AAD3SG20"/>
<protein>
    <submittedName>
        <fullName evidence="2">Uncharacterized protein</fullName>
    </submittedName>
</protein>
<name>A0AAD3SG20_NEPGR</name>
<gene>
    <name evidence="2" type="ORF">Nepgr_011942</name>
</gene>
<keyword evidence="3" id="KW-1185">Reference proteome</keyword>
<dbReference type="Proteomes" id="UP001279734">
    <property type="component" value="Unassembled WGS sequence"/>
</dbReference>
<evidence type="ECO:0000313" key="3">
    <source>
        <dbReference type="Proteomes" id="UP001279734"/>
    </source>
</evidence>
<accession>A0AAD3SG20</accession>